<dbReference type="RefSeq" id="WP_160617555.1">
    <property type="nucleotide sequence ID" value="NZ_WTYR01000001.1"/>
</dbReference>
<accession>A0A6I4U9N9</accession>
<feature type="transmembrane region" description="Helical" evidence="1">
    <location>
        <begin position="25"/>
        <end position="48"/>
    </location>
</feature>
<dbReference type="EMBL" id="WTYR01000001">
    <property type="protein sequence ID" value="MXP10977.1"/>
    <property type="molecule type" value="Genomic_DNA"/>
</dbReference>
<reference evidence="2 3" key="1">
    <citation type="submission" date="2019-12" db="EMBL/GenBank/DDBJ databases">
        <title>Genomic-based taxomic classification of the family Erythrobacteraceae.</title>
        <authorList>
            <person name="Xu L."/>
        </authorList>
    </citation>
    <scope>NUCLEOTIDE SEQUENCE [LARGE SCALE GENOMIC DNA]</scope>
    <source>
        <strain evidence="2 3">LMG 29519</strain>
    </source>
</reference>
<feature type="transmembrane region" description="Helical" evidence="1">
    <location>
        <begin position="60"/>
        <end position="88"/>
    </location>
</feature>
<evidence type="ECO:0000256" key="1">
    <source>
        <dbReference type="SAM" id="Phobius"/>
    </source>
</evidence>
<proteinExistence type="predicted"/>
<keyword evidence="1" id="KW-0472">Membrane</keyword>
<dbReference type="Pfam" id="PF14110">
    <property type="entry name" value="DUF4282"/>
    <property type="match status" value="1"/>
</dbReference>
<name>A0A6I4U9N9_9SPHN</name>
<dbReference type="Proteomes" id="UP000429229">
    <property type="component" value="Unassembled WGS sequence"/>
</dbReference>
<keyword evidence="1" id="KW-1133">Transmembrane helix</keyword>
<evidence type="ECO:0000313" key="2">
    <source>
        <dbReference type="EMBL" id="MXP10977.1"/>
    </source>
</evidence>
<dbReference type="AlphaFoldDB" id="A0A6I4U9N9"/>
<gene>
    <name evidence="2" type="ORF">GRI68_12385</name>
</gene>
<sequence>MAKQSFSPGDLFQFERMVAPTVLKIVYWIGLAGIVIYMLVAFAGALSIMDYAPGQGIGMLLVAILGAAFAFLFWRIMVEVYMVLFGIFERLGEVRDHLRGTSSDDTTIE</sequence>
<dbReference type="InterPro" id="IPR025557">
    <property type="entry name" value="DUF4282"/>
</dbReference>
<organism evidence="2 3">
    <name type="scientific">Alteriqipengyuania halimionae</name>
    <dbReference type="NCBI Taxonomy" id="1926630"/>
    <lineage>
        <taxon>Bacteria</taxon>
        <taxon>Pseudomonadati</taxon>
        <taxon>Pseudomonadota</taxon>
        <taxon>Alphaproteobacteria</taxon>
        <taxon>Sphingomonadales</taxon>
        <taxon>Erythrobacteraceae</taxon>
        <taxon>Alteriqipengyuania</taxon>
    </lineage>
</organism>
<comment type="caution">
    <text evidence="2">The sequence shown here is derived from an EMBL/GenBank/DDBJ whole genome shotgun (WGS) entry which is preliminary data.</text>
</comment>
<dbReference type="OrthoDB" id="8127006at2"/>
<keyword evidence="1" id="KW-0812">Transmembrane</keyword>
<evidence type="ECO:0000313" key="3">
    <source>
        <dbReference type="Proteomes" id="UP000429229"/>
    </source>
</evidence>
<keyword evidence="3" id="KW-1185">Reference proteome</keyword>
<protein>
    <submittedName>
        <fullName evidence="2">DUF4282 domain-containing protein</fullName>
    </submittedName>
</protein>